<keyword evidence="2" id="KW-0472">Membrane</keyword>
<name>A0AAN6ZC57_9PEZI</name>
<evidence type="ECO:0000313" key="3">
    <source>
        <dbReference type="EMBL" id="KAK4132862.1"/>
    </source>
</evidence>
<reference evidence="3" key="2">
    <citation type="submission" date="2023-05" db="EMBL/GenBank/DDBJ databases">
        <authorList>
            <consortium name="Lawrence Berkeley National Laboratory"/>
            <person name="Steindorff A."/>
            <person name="Hensen N."/>
            <person name="Bonometti L."/>
            <person name="Westerberg I."/>
            <person name="Brannstrom I.O."/>
            <person name="Guillou S."/>
            <person name="Cros-Aarteil S."/>
            <person name="Calhoun S."/>
            <person name="Haridas S."/>
            <person name="Kuo A."/>
            <person name="Mondo S."/>
            <person name="Pangilinan J."/>
            <person name="Riley R."/>
            <person name="Labutti K."/>
            <person name="Andreopoulos B."/>
            <person name="Lipzen A."/>
            <person name="Chen C."/>
            <person name="Yanf M."/>
            <person name="Daum C."/>
            <person name="Ng V."/>
            <person name="Clum A."/>
            <person name="Ohm R."/>
            <person name="Martin F."/>
            <person name="Silar P."/>
            <person name="Natvig D."/>
            <person name="Lalanne C."/>
            <person name="Gautier V."/>
            <person name="Ament-Velasquez S.L."/>
            <person name="Kruys A."/>
            <person name="Hutchinson M.I."/>
            <person name="Powell A.J."/>
            <person name="Barry K."/>
            <person name="Miller A.N."/>
            <person name="Grigoriev I.V."/>
            <person name="Debuchy R."/>
            <person name="Gladieux P."/>
            <person name="Thoren M.H."/>
            <person name="Johannesson H."/>
        </authorList>
    </citation>
    <scope>NUCLEOTIDE SEQUENCE</scope>
    <source>
        <strain evidence="3">CBS 123565</strain>
    </source>
</reference>
<dbReference type="AlphaFoldDB" id="A0AAN6ZC57"/>
<feature type="transmembrane region" description="Helical" evidence="2">
    <location>
        <begin position="179"/>
        <end position="198"/>
    </location>
</feature>
<feature type="compositionally biased region" description="Low complexity" evidence="1">
    <location>
        <begin position="249"/>
        <end position="264"/>
    </location>
</feature>
<feature type="transmembrane region" description="Helical" evidence="2">
    <location>
        <begin position="210"/>
        <end position="229"/>
    </location>
</feature>
<feature type="region of interest" description="Disordered" evidence="1">
    <location>
        <begin position="147"/>
        <end position="172"/>
    </location>
</feature>
<keyword evidence="4" id="KW-1185">Reference proteome</keyword>
<feature type="region of interest" description="Disordered" evidence="1">
    <location>
        <begin position="246"/>
        <end position="271"/>
    </location>
</feature>
<sequence>MTRKRVVVVVEGEGMSGLGLAEGEGASLEDVLLDGVGNGWGPDDDLAAVLTQMVYARWLELFDALELPGQTLSDETVACYWQMLRSLEFNDEEAPDPGWMKLASRIQHRAALLSAPRDKLSILPRAAPRTSTAKMATRFNHMFTRSTSRVGSSRRSSLSRRGHDRRMPAGENQRALDRVSYLGGILIPLPIISGILSMEDAYGPGGSKFFVFWAVSIPLALLTVMVIYADTIRTAEVWIETPADRVVPSNENSSNNSSNSSNSSKVNISPIGGEAKRCGTVTWMRHQPNGHEEQVSPSARPEDMAFPFDHDTEERIIGMPMAAQPPDEKVTDAMQDFPPGPDRWGLGMVPVPMIVLECPADRKKPKAWKRQELGWYGAIRAIVYKRPRDGRDIPMGVPACEKGGRPKAQSY</sequence>
<organism evidence="3 4">
    <name type="scientific">Trichocladium antarcticum</name>
    <dbReference type="NCBI Taxonomy" id="1450529"/>
    <lineage>
        <taxon>Eukaryota</taxon>
        <taxon>Fungi</taxon>
        <taxon>Dikarya</taxon>
        <taxon>Ascomycota</taxon>
        <taxon>Pezizomycotina</taxon>
        <taxon>Sordariomycetes</taxon>
        <taxon>Sordariomycetidae</taxon>
        <taxon>Sordariales</taxon>
        <taxon>Chaetomiaceae</taxon>
        <taxon>Trichocladium</taxon>
    </lineage>
</organism>
<comment type="caution">
    <text evidence="3">The sequence shown here is derived from an EMBL/GenBank/DDBJ whole genome shotgun (WGS) entry which is preliminary data.</text>
</comment>
<evidence type="ECO:0000256" key="2">
    <source>
        <dbReference type="SAM" id="Phobius"/>
    </source>
</evidence>
<dbReference type="Proteomes" id="UP001304895">
    <property type="component" value="Unassembled WGS sequence"/>
</dbReference>
<keyword evidence="2" id="KW-0812">Transmembrane</keyword>
<keyword evidence="2" id="KW-1133">Transmembrane helix</keyword>
<evidence type="ECO:0000313" key="4">
    <source>
        <dbReference type="Proteomes" id="UP001304895"/>
    </source>
</evidence>
<feature type="compositionally biased region" description="Low complexity" evidence="1">
    <location>
        <begin position="147"/>
        <end position="156"/>
    </location>
</feature>
<accession>A0AAN6ZC57</accession>
<evidence type="ECO:0000256" key="1">
    <source>
        <dbReference type="SAM" id="MobiDB-lite"/>
    </source>
</evidence>
<proteinExistence type="predicted"/>
<gene>
    <name evidence="3" type="ORF">BT67DRAFT_443223</name>
</gene>
<dbReference type="EMBL" id="MU853414">
    <property type="protein sequence ID" value="KAK4132862.1"/>
    <property type="molecule type" value="Genomic_DNA"/>
</dbReference>
<protein>
    <submittedName>
        <fullName evidence="3">Uncharacterized protein</fullName>
    </submittedName>
</protein>
<reference evidence="3" key="1">
    <citation type="journal article" date="2023" name="Mol. Phylogenet. Evol.">
        <title>Genome-scale phylogeny and comparative genomics of the fungal order Sordariales.</title>
        <authorList>
            <person name="Hensen N."/>
            <person name="Bonometti L."/>
            <person name="Westerberg I."/>
            <person name="Brannstrom I.O."/>
            <person name="Guillou S."/>
            <person name="Cros-Aarteil S."/>
            <person name="Calhoun S."/>
            <person name="Haridas S."/>
            <person name="Kuo A."/>
            <person name="Mondo S."/>
            <person name="Pangilinan J."/>
            <person name="Riley R."/>
            <person name="LaButti K."/>
            <person name="Andreopoulos B."/>
            <person name="Lipzen A."/>
            <person name="Chen C."/>
            <person name="Yan M."/>
            <person name="Daum C."/>
            <person name="Ng V."/>
            <person name="Clum A."/>
            <person name="Steindorff A."/>
            <person name="Ohm R.A."/>
            <person name="Martin F."/>
            <person name="Silar P."/>
            <person name="Natvig D.O."/>
            <person name="Lalanne C."/>
            <person name="Gautier V."/>
            <person name="Ament-Velasquez S.L."/>
            <person name="Kruys A."/>
            <person name="Hutchinson M.I."/>
            <person name="Powell A.J."/>
            <person name="Barry K."/>
            <person name="Miller A.N."/>
            <person name="Grigoriev I.V."/>
            <person name="Debuchy R."/>
            <person name="Gladieux P."/>
            <person name="Hiltunen Thoren M."/>
            <person name="Johannesson H."/>
        </authorList>
    </citation>
    <scope>NUCLEOTIDE SEQUENCE</scope>
    <source>
        <strain evidence="3">CBS 123565</strain>
    </source>
</reference>